<name>A0A397S4Z3_9GLOM</name>
<evidence type="ECO:0000313" key="3">
    <source>
        <dbReference type="EMBL" id="RIA81460.1"/>
    </source>
</evidence>
<comment type="caution">
    <text evidence="3">The sequence shown here is derived from an EMBL/GenBank/DDBJ whole genome shotgun (WGS) entry which is preliminary data.</text>
</comment>
<evidence type="ECO:0000256" key="1">
    <source>
        <dbReference type="SAM" id="MobiDB-lite"/>
    </source>
</evidence>
<evidence type="ECO:0000259" key="2">
    <source>
        <dbReference type="PROSITE" id="PS50112"/>
    </source>
</evidence>
<dbReference type="Pfam" id="PF08447">
    <property type="entry name" value="PAS_3"/>
    <property type="match status" value="1"/>
</dbReference>
<dbReference type="Proteomes" id="UP000265703">
    <property type="component" value="Unassembled WGS sequence"/>
</dbReference>
<dbReference type="InterPro" id="IPR013655">
    <property type="entry name" value="PAS_fold_3"/>
</dbReference>
<dbReference type="EMBL" id="QKYT01000793">
    <property type="protein sequence ID" value="RIA81460.1"/>
    <property type="molecule type" value="Genomic_DNA"/>
</dbReference>
<reference evidence="3 4" key="1">
    <citation type="submission" date="2018-06" db="EMBL/GenBank/DDBJ databases">
        <title>Comparative genomics reveals the genomic features of Rhizophagus irregularis, R. cerebriforme, R. diaphanum and Gigaspora rosea, and their symbiotic lifestyle signature.</title>
        <authorList>
            <person name="Morin E."/>
            <person name="San Clemente H."/>
            <person name="Chen E.C.H."/>
            <person name="De La Providencia I."/>
            <person name="Hainaut M."/>
            <person name="Kuo A."/>
            <person name="Kohler A."/>
            <person name="Murat C."/>
            <person name="Tang N."/>
            <person name="Roy S."/>
            <person name="Loubradou J."/>
            <person name="Henrissat B."/>
            <person name="Grigoriev I.V."/>
            <person name="Corradi N."/>
            <person name="Roux C."/>
            <person name="Martin F.M."/>
        </authorList>
    </citation>
    <scope>NUCLEOTIDE SEQUENCE [LARGE SCALE GENOMIC DNA]</scope>
    <source>
        <strain evidence="3 4">DAOM 227022</strain>
    </source>
</reference>
<dbReference type="PROSITE" id="PS50112">
    <property type="entry name" value="PAS"/>
    <property type="match status" value="1"/>
</dbReference>
<keyword evidence="4" id="KW-1185">Reference proteome</keyword>
<evidence type="ECO:0000313" key="4">
    <source>
        <dbReference type="Proteomes" id="UP000265703"/>
    </source>
</evidence>
<dbReference type="OrthoDB" id="60033at2759"/>
<sequence>MDHTNSFFATILENSSPTLVTDISGRILYVNRPALCLLEKCRPFKRPSSNINDSDPSSFINSHYTSIIEPLDAYEATSLRNHFMNNVQILSKRSHVCRTIKCRTFSSKRPVMLEFSTRTCTYPEFFNSDNDSSGEKKFTISPSPTRNNDMYLRNSSVISSDTSSSIDGKEGSDSEKGDEGGGGDDDDDENEQFFDATEYLDNNNLEEQSNKSNNYNDNELYKRKTLYNRINTVVNNFNSKTQITNDSHLLTVVGSTEGTKNLILISTIRDVTDSKFQEFVLNEADHRMSITYDVLGVISEVSRSCESILGYEPDELLGNDGYNFIHPDDATKIRTLHAKRAVENYGTTLQRQAFRHLKKDGSYCLLEIWSQGLQPDGSWSFIGFDITDASEHLMDNRNMISDQTFIRKLLPKNVEGESRDKAANNFVSFICHGMYLRY</sequence>
<dbReference type="CDD" id="cd00130">
    <property type="entry name" value="PAS"/>
    <property type="match status" value="1"/>
</dbReference>
<protein>
    <recommendedName>
        <fullName evidence="2">PAS domain-containing protein</fullName>
    </recommendedName>
</protein>
<feature type="compositionally biased region" description="Basic and acidic residues" evidence="1">
    <location>
        <begin position="167"/>
        <end position="179"/>
    </location>
</feature>
<feature type="domain" description="PAS" evidence="2">
    <location>
        <begin position="290"/>
        <end position="345"/>
    </location>
</feature>
<gene>
    <name evidence="3" type="ORF">C1645_554421</name>
</gene>
<feature type="region of interest" description="Disordered" evidence="1">
    <location>
        <begin position="130"/>
        <end position="190"/>
    </location>
</feature>
<organism evidence="3 4">
    <name type="scientific">Glomus cerebriforme</name>
    <dbReference type="NCBI Taxonomy" id="658196"/>
    <lineage>
        <taxon>Eukaryota</taxon>
        <taxon>Fungi</taxon>
        <taxon>Fungi incertae sedis</taxon>
        <taxon>Mucoromycota</taxon>
        <taxon>Glomeromycotina</taxon>
        <taxon>Glomeromycetes</taxon>
        <taxon>Glomerales</taxon>
        <taxon>Glomeraceae</taxon>
        <taxon>Glomus</taxon>
    </lineage>
</organism>
<feature type="compositionally biased region" description="Acidic residues" evidence="1">
    <location>
        <begin position="181"/>
        <end position="190"/>
    </location>
</feature>
<dbReference type="STRING" id="658196.A0A397S4Z3"/>
<dbReference type="InterPro" id="IPR000014">
    <property type="entry name" value="PAS"/>
</dbReference>
<dbReference type="InterPro" id="IPR035965">
    <property type="entry name" value="PAS-like_dom_sf"/>
</dbReference>
<dbReference type="AlphaFoldDB" id="A0A397S4Z3"/>
<dbReference type="Gene3D" id="3.30.450.20">
    <property type="entry name" value="PAS domain"/>
    <property type="match status" value="1"/>
</dbReference>
<accession>A0A397S4Z3</accession>
<dbReference type="SUPFAM" id="SSF55785">
    <property type="entry name" value="PYP-like sensor domain (PAS domain)"/>
    <property type="match status" value="1"/>
</dbReference>
<dbReference type="NCBIfam" id="TIGR00229">
    <property type="entry name" value="sensory_box"/>
    <property type="match status" value="1"/>
</dbReference>
<dbReference type="SMART" id="SM00091">
    <property type="entry name" value="PAS"/>
    <property type="match status" value="1"/>
</dbReference>
<proteinExistence type="predicted"/>
<feature type="compositionally biased region" description="Low complexity" evidence="1">
    <location>
        <begin position="155"/>
        <end position="166"/>
    </location>
</feature>